<accession>A0A1F5ZK91</accession>
<dbReference type="Proteomes" id="UP000177383">
    <property type="component" value="Unassembled WGS sequence"/>
</dbReference>
<keyword evidence="1" id="KW-0808">Transferase</keyword>
<dbReference type="EMBL" id="MFJE01000068">
    <property type="protein sequence ID" value="OGG12898.1"/>
    <property type="molecule type" value="Genomic_DNA"/>
</dbReference>
<dbReference type="AlphaFoldDB" id="A0A1F5ZK91"/>
<dbReference type="STRING" id="1798375.A2773_01670"/>
<proteinExistence type="predicted"/>
<evidence type="ECO:0000313" key="4">
    <source>
        <dbReference type="Proteomes" id="UP000177383"/>
    </source>
</evidence>
<evidence type="ECO:0000256" key="1">
    <source>
        <dbReference type="ARBA" id="ARBA00022679"/>
    </source>
</evidence>
<name>A0A1F5ZK91_9BACT</name>
<dbReference type="Pfam" id="PF03059">
    <property type="entry name" value="NAS"/>
    <property type="match status" value="1"/>
</dbReference>
<dbReference type="InterPro" id="IPR029063">
    <property type="entry name" value="SAM-dependent_MTases_sf"/>
</dbReference>
<comment type="caution">
    <text evidence="3">The sequence shown here is derived from an EMBL/GenBank/DDBJ whole genome shotgun (WGS) entry which is preliminary data.</text>
</comment>
<protein>
    <recommendedName>
        <fullName evidence="5">Nicotianamine synthase</fullName>
    </recommendedName>
</protein>
<dbReference type="Gene3D" id="3.40.50.150">
    <property type="entry name" value="Vaccinia Virus protein VP39"/>
    <property type="match status" value="1"/>
</dbReference>
<sequence>MNNNIYEIQINLQKIAQTNLSNKSQVKTNALYLESLILQSPLERLKQIKEFINNSDLLHRLQVLYEEFETNLEIDFAKQVIQSNKTVKDYLLTKRFITLIKNEIRLGNMAKNHKVLFIGSGPFPISAILFNKLVGCHVDCYEKRKYRAELSNKALKKLDLSNSIKVYCKKGEDLSDDRYDIIVIALLAKPKNKILNKIFSVARPGTKIICRTADDVHKVFYEETEEKLLNKYKVYQKVFAKEDQTISSTLLIK</sequence>
<gene>
    <name evidence="3" type="ORF">A2773_01670</name>
</gene>
<organism evidence="3 4">
    <name type="scientific">Candidatus Gottesmanbacteria bacterium RIFCSPHIGHO2_01_FULL_39_10</name>
    <dbReference type="NCBI Taxonomy" id="1798375"/>
    <lineage>
        <taxon>Bacteria</taxon>
        <taxon>Candidatus Gottesmaniibacteriota</taxon>
    </lineage>
</organism>
<evidence type="ECO:0000313" key="3">
    <source>
        <dbReference type="EMBL" id="OGG12898.1"/>
    </source>
</evidence>
<dbReference type="PANTHER" id="PTHR32266">
    <property type="entry name" value="NICOTIANAMINE SYNTHASE 3"/>
    <property type="match status" value="1"/>
</dbReference>
<evidence type="ECO:0008006" key="5">
    <source>
        <dbReference type="Google" id="ProtNLM"/>
    </source>
</evidence>
<dbReference type="PANTHER" id="PTHR32266:SF12">
    <property type="entry name" value="NICOTIANAMINE SYNTHASE 3"/>
    <property type="match status" value="1"/>
</dbReference>
<keyword evidence="2" id="KW-0949">S-adenosyl-L-methionine</keyword>
<evidence type="ECO:0000256" key="2">
    <source>
        <dbReference type="ARBA" id="ARBA00022691"/>
    </source>
</evidence>
<dbReference type="GO" id="GO:0030410">
    <property type="term" value="F:nicotianamine synthase activity"/>
    <property type="evidence" value="ECO:0007669"/>
    <property type="project" value="InterPro"/>
</dbReference>
<dbReference type="GO" id="GO:0030418">
    <property type="term" value="P:nicotianamine biosynthetic process"/>
    <property type="evidence" value="ECO:0007669"/>
    <property type="project" value="InterPro"/>
</dbReference>
<dbReference type="SUPFAM" id="SSF53335">
    <property type="entry name" value="S-adenosyl-L-methionine-dependent methyltransferases"/>
    <property type="match status" value="1"/>
</dbReference>
<dbReference type="InterPro" id="IPR004298">
    <property type="entry name" value="Nicotian_synth"/>
</dbReference>
<dbReference type="PROSITE" id="PS51142">
    <property type="entry name" value="NAS"/>
    <property type="match status" value="1"/>
</dbReference>
<reference evidence="3 4" key="1">
    <citation type="journal article" date="2016" name="Nat. Commun.">
        <title>Thousands of microbial genomes shed light on interconnected biogeochemical processes in an aquifer system.</title>
        <authorList>
            <person name="Anantharaman K."/>
            <person name="Brown C.T."/>
            <person name="Hug L.A."/>
            <person name="Sharon I."/>
            <person name="Castelle C.J."/>
            <person name="Probst A.J."/>
            <person name="Thomas B.C."/>
            <person name="Singh A."/>
            <person name="Wilkins M.J."/>
            <person name="Karaoz U."/>
            <person name="Brodie E.L."/>
            <person name="Williams K.H."/>
            <person name="Hubbard S.S."/>
            <person name="Banfield J.F."/>
        </authorList>
    </citation>
    <scope>NUCLEOTIDE SEQUENCE [LARGE SCALE GENOMIC DNA]</scope>
</reference>